<evidence type="ECO:0000256" key="1">
    <source>
        <dbReference type="SAM" id="SignalP"/>
    </source>
</evidence>
<gene>
    <name evidence="2" type="ORF">Bcop_1934</name>
</gene>
<sequence>MKKYRTTFHSMPLKVFLCLLSLTFMASLCHDFNDGQTVDEYIRETYTLQEDYFLMNNHYPEYQSLGTIFQPQQWRMVNTDEVDLLYGFYQGKLWLKIYEKESNLLLADFTTQEKVYQVAKSDSDSDSDLPHIINRIDLDNVYWNDEWLVFTLKNEYPSAKSHKLTDTQIKLYQVSLESGSYYTKVLTESQPTETSASYIEGLTIWDNGVLVQLSNARMDEEYPMHRLLYINSQGEIEMNEPISLIRSMNSHRYILPISREEMLVWEMAYFPYNKEYNPLCNYRYSKLYRFHLKQKELVWIVDNSSYSNTYFYYGIRAYHGYIQGNQGIYQYQLINPYSDTQGSRRLIVDLETGESYLKSNSQ</sequence>
<feature type="signal peptide" evidence="1">
    <location>
        <begin position="1"/>
        <end position="26"/>
    </location>
</feature>
<reference evidence="2 3" key="1">
    <citation type="journal article" date="2011" name="Stand. Genomic Sci.">
        <title>Non-contiguous finished genome sequence of Bacteroides coprosuis type strain (PC139).</title>
        <authorList>
            <person name="Land M."/>
            <person name="Held B."/>
            <person name="Gronow S."/>
            <person name="Abt B."/>
            <person name="Lucas S."/>
            <person name="Del Rio T.G."/>
            <person name="Nolan M."/>
            <person name="Tice H."/>
            <person name="Cheng J.F."/>
            <person name="Pitluck S."/>
            <person name="Liolios K."/>
            <person name="Pagani I."/>
            <person name="Ivanova N."/>
            <person name="Mavromatis K."/>
            <person name="Mikhailova N."/>
            <person name="Pati A."/>
            <person name="Tapia R."/>
            <person name="Han C."/>
            <person name="Goodwin L."/>
            <person name="Chen A."/>
            <person name="Palaniappan K."/>
            <person name="Hauser L."/>
            <person name="Brambilla E.M."/>
            <person name="Rohde M."/>
            <person name="Goker M."/>
            <person name="Detter J.C."/>
            <person name="Woyke T."/>
            <person name="Bristow J."/>
            <person name="Eisen J.A."/>
            <person name="Markowitz V."/>
            <person name="Hugenholtz P."/>
            <person name="Kyrpides N.C."/>
            <person name="Klenk H.P."/>
            <person name="Lapidus A."/>
        </authorList>
    </citation>
    <scope>NUCLEOTIDE SEQUENCE [LARGE SCALE GENOMIC DNA]</scope>
    <source>
        <strain evidence="2 3">DSM 18011</strain>
    </source>
</reference>
<organism evidence="2 3">
    <name type="scientific">Bacteroides coprosuis DSM 18011</name>
    <dbReference type="NCBI Taxonomy" id="679937"/>
    <lineage>
        <taxon>Bacteria</taxon>
        <taxon>Pseudomonadati</taxon>
        <taxon>Bacteroidota</taxon>
        <taxon>Bacteroidia</taxon>
        <taxon>Bacteroidales</taxon>
        <taxon>Bacteroidaceae</taxon>
        <taxon>Bacteroides</taxon>
    </lineage>
</organism>
<evidence type="ECO:0000313" key="2">
    <source>
        <dbReference type="EMBL" id="EGJ72111.1"/>
    </source>
</evidence>
<dbReference type="STRING" id="679937.Bcop_1934"/>
<keyword evidence="1" id="KW-0732">Signal</keyword>
<dbReference type="AlphaFoldDB" id="F3ZSF9"/>
<protein>
    <recommendedName>
        <fullName evidence="4">Lipoprotein</fullName>
    </recommendedName>
</protein>
<name>F3ZSF9_9BACE</name>
<evidence type="ECO:0008006" key="4">
    <source>
        <dbReference type="Google" id="ProtNLM"/>
    </source>
</evidence>
<dbReference type="Proteomes" id="UP000018439">
    <property type="component" value="Chromosome"/>
</dbReference>
<keyword evidence="3" id="KW-1185">Reference proteome</keyword>
<proteinExistence type="predicted"/>
<dbReference type="EMBL" id="CM001167">
    <property type="protein sequence ID" value="EGJ72111.1"/>
    <property type="molecule type" value="Genomic_DNA"/>
</dbReference>
<dbReference type="HOGENOM" id="CLU_764302_0_0_10"/>
<evidence type="ECO:0000313" key="3">
    <source>
        <dbReference type="Proteomes" id="UP000018439"/>
    </source>
</evidence>
<accession>F3ZSF9</accession>
<feature type="chain" id="PRO_5003309461" description="Lipoprotein" evidence="1">
    <location>
        <begin position="27"/>
        <end position="362"/>
    </location>
</feature>